<keyword evidence="2" id="KW-0539">Nucleus</keyword>
<dbReference type="PROSITE" id="PS00463">
    <property type="entry name" value="ZN2_CY6_FUNGAL_1"/>
    <property type="match status" value="1"/>
</dbReference>
<dbReference type="InterPro" id="IPR036864">
    <property type="entry name" value="Zn2-C6_fun-type_DNA-bd_sf"/>
</dbReference>
<evidence type="ECO:0000256" key="3">
    <source>
        <dbReference type="SAM" id="MobiDB-lite"/>
    </source>
</evidence>
<sequence length="793" mass="89108">MPAPQDVAPGPTLSTTAPPPRKRSKALSCDSCRRRKLKCDRGWPCGACCDRNEQHLCTWGDGVVPERTGRDTGESGAILQRLNLLESKLDRILERMDGTPTPTYAAPCTPPDSISSHTVGWDLHCTDMLGCTEADTRLRHRREALEHMFKNLPEADVLSMLTHVFITEIKWMSTILSERRAQELLSEITALREQVGRHSSYIQRLNLEQVTHLIYVLAICFSVCGMALLAARDPSYQIAMEGRVPTSHMRYFQEVLFGLRTMDTLEEPTMEFVIAMVIVISAQCASRPAASAASLVSQTVQVALLLGLDEEPPDTMPFEEASCRVHLYSILCIHDWFLTTFIKRRPLIISDAKKLPSVFGTMEQRSKFLSCCQQMKLEIAHLYCRSSLMMMPSGEDYAYVQELHTEAMTLQCQAKVMWDDPDEDDESPNSLKQLQRTFGVTSLHYFMIRIHLPYYMRGWDDKRYELSRDACFSSARALLRLFREAFSWKMPKNETGQSCESFIPTDFPIVSRMWFFCHWCTAAAVLLLKHLTLLNERNEQPSWDHERESIVQDLCIMSRLLNYLAPVSTIAREGYDAMQRVAAHIMQTDFDTSHAGLDNCVTHWADRILPARCSQRPKTEPMMMLKSLVRNNDFSVSHMRTETANDRSSSSSPTEPLSNPPSIAPVSGPGLVSSTSPLSGMASSVSTIPTSDLDTFWAKFAVPPGGYPIQQNVHANTLPVPNELPAPSSFLLPPQNLMHMAADVSPVLYPKDMLMANPLNFNVGNIGPFTDDFIRSLDDYAKSGPHATSLPLP</sequence>
<dbReference type="SUPFAM" id="SSF57701">
    <property type="entry name" value="Zn2/Cys6 DNA-binding domain"/>
    <property type="match status" value="1"/>
</dbReference>
<evidence type="ECO:0000313" key="5">
    <source>
        <dbReference type="EMBL" id="WFD21262.1"/>
    </source>
</evidence>
<evidence type="ECO:0000256" key="1">
    <source>
        <dbReference type="ARBA" id="ARBA00004123"/>
    </source>
</evidence>
<dbReference type="InterPro" id="IPR050613">
    <property type="entry name" value="Sec_Metabolite_Reg"/>
</dbReference>
<keyword evidence="6" id="KW-1185">Reference proteome</keyword>
<accession>A0AAF0IXN8</accession>
<feature type="region of interest" description="Disordered" evidence="3">
    <location>
        <begin position="640"/>
        <end position="684"/>
    </location>
</feature>
<feature type="domain" description="Zn(2)-C6 fungal-type" evidence="4">
    <location>
        <begin position="28"/>
        <end position="57"/>
    </location>
</feature>
<dbReference type="InterPro" id="IPR001138">
    <property type="entry name" value="Zn2Cys6_DnaBD"/>
</dbReference>
<dbReference type="GO" id="GO:0008270">
    <property type="term" value="F:zinc ion binding"/>
    <property type="evidence" value="ECO:0007669"/>
    <property type="project" value="InterPro"/>
</dbReference>
<dbReference type="SMART" id="SM00066">
    <property type="entry name" value="GAL4"/>
    <property type="match status" value="1"/>
</dbReference>
<dbReference type="CDD" id="cd00067">
    <property type="entry name" value="GAL4"/>
    <property type="match status" value="1"/>
</dbReference>
<dbReference type="GO" id="GO:0005634">
    <property type="term" value="C:nucleus"/>
    <property type="evidence" value="ECO:0007669"/>
    <property type="project" value="UniProtKB-SubCell"/>
</dbReference>
<dbReference type="CDD" id="cd12148">
    <property type="entry name" value="fungal_TF_MHR"/>
    <property type="match status" value="1"/>
</dbReference>
<feature type="region of interest" description="Disordered" evidence="3">
    <location>
        <begin position="1"/>
        <end position="25"/>
    </location>
</feature>
<evidence type="ECO:0000256" key="2">
    <source>
        <dbReference type="ARBA" id="ARBA00023242"/>
    </source>
</evidence>
<dbReference type="PANTHER" id="PTHR31001">
    <property type="entry name" value="UNCHARACTERIZED TRANSCRIPTIONAL REGULATORY PROTEIN"/>
    <property type="match status" value="1"/>
</dbReference>
<evidence type="ECO:0000313" key="6">
    <source>
        <dbReference type="Proteomes" id="UP001220961"/>
    </source>
</evidence>
<reference evidence="5" key="1">
    <citation type="submission" date="2023-03" db="EMBL/GenBank/DDBJ databases">
        <title>Mating type loci evolution in Malassezia.</title>
        <authorList>
            <person name="Coelho M.A."/>
        </authorList>
    </citation>
    <scope>NUCLEOTIDE SEQUENCE</scope>
    <source>
        <strain evidence="5">CBS 10434</strain>
    </source>
</reference>
<dbReference type="Proteomes" id="UP001220961">
    <property type="component" value="Chromosome 8"/>
</dbReference>
<protein>
    <recommendedName>
        <fullName evidence="4">Zn(2)-C6 fungal-type domain-containing protein</fullName>
    </recommendedName>
</protein>
<dbReference type="Gene3D" id="4.10.240.10">
    <property type="entry name" value="Zn(2)-C6 fungal-type DNA-binding domain"/>
    <property type="match status" value="1"/>
</dbReference>
<gene>
    <name evidence="5" type="ORF">MCAP1_003523</name>
</gene>
<comment type="subcellular location">
    <subcellularLocation>
        <location evidence="1">Nucleus</location>
    </subcellularLocation>
</comment>
<dbReference type="EMBL" id="CP119915">
    <property type="protein sequence ID" value="WFD21262.1"/>
    <property type="molecule type" value="Genomic_DNA"/>
</dbReference>
<organism evidence="5 6">
    <name type="scientific">Malassezia caprae</name>
    <dbReference type="NCBI Taxonomy" id="1381934"/>
    <lineage>
        <taxon>Eukaryota</taxon>
        <taxon>Fungi</taxon>
        <taxon>Dikarya</taxon>
        <taxon>Basidiomycota</taxon>
        <taxon>Ustilaginomycotina</taxon>
        <taxon>Malasseziomycetes</taxon>
        <taxon>Malasseziales</taxon>
        <taxon>Malasseziaceae</taxon>
        <taxon>Malassezia</taxon>
    </lineage>
</organism>
<dbReference type="AlphaFoldDB" id="A0AAF0IXN8"/>
<evidence type="ECO:0000259" key="4">
    <source>
        <dbReference type="PROSITE" id="PS00463"/>
    </source>
</evidence>
<dbReference type="PANTHER" id="PTHR31001:SF89">
    <property type="entry name" value="ZN(2)-C6 FUNGAL-TYPE DOMAIN-CONTAINING PROTEIN"/>
    <property type="match status" value="1"/>
</dbReference>
<proteinExistence type="predicted"/>
<feature type="compositionally biased region" description="Low complexity" evidence="3">
    <location>
        <begin position="648"/>
        <end position="657"/>
    </location>
</feature>
<feature type="compositionally biased region" description="Polar residues" evidence="3">
    <location>
        <begin position="672"/>
        <end position="684"/>
    </location>
</feature>
<name>A0AAF0IXN8_9BASI</name>
<dbReference type="GO" id="GO:0000981">
    <property type="term" value="F:DNA-binding transcription factor activity, RNA polymerase II-specific"/>
    <property type="evidence" value="ECO:0007669"/>
    <property type="project" value="InterPro"/>
</dbReference>